<dbReference type="GO" id="GO:0042973">
    <property type="term" value="F:glucan endo-1,3-beta-D-glucosidase activity"/>
    <property type="evidence" value="ECO:0007669"/>
    <property type="project" value="UniProtKB-EC"/>
</dbReference>
<evidence type="ECO:0000256" key="7">
    <source>
        <dbReference type="ARBA" id="ARBA00023316"/>
    </source>
</evidence>
<name>A0A6A6JEV3_WESOR</name>
<evidence type="ECO:0000256" key="6">
    <source>
        <dbReference type="ARBA" id="ARBA00023295"/>
    </source>
</evidence>
<dbReference type="Gene3D" id="1.20.5.420">
    <property type="entry name" value="Immunoglobulin FC, subunit C"/>
    <property type="match status" value="1"/>
</dbReference>
<organism evidence="13 14">
    <name type="scientific">Westerdykella ornata</name>
    <dbReference type="NCBI Taxonomy" id="318751"/>
    <lineage>
        <taxon>Eukaryota</taxon>
        <taxon>Fungi</taxon>
        <taxon>Dikarya</taxon>
        <taxon>Ascomycota</taxon>
        <taxon>Pezizomycotina</taxon>
        <taxon>Dothideomycetes</taxon>
        <taxon>Pleosporomycetidae</taxon>
        <taxon>Pleosporales</taxon>
        <taxon>Sporormiaceae</taxon>
        <taxon>Westerdykella</taxon>
    </lineage>
</organism>
<keyword evidence="6" id="KW-0326">Glycosidase</keyword>
<keyword evidence="7" id="KW-0961">Cell wall biogenesis/degradation</keyword>
<feature type="signal peptide" evidence="10">
    <location>
        <begin position="1"/>
        <end position="18"/>
    </location>
</feature>
<dbReference type="InterPro" id="IPR040720">
    <property type="entry name" value="GH81_C"/>
</dbReference>
<evidence type="ECO:0000259" key="11">
    <source>
        <dbReference type="Pfam" id="PF03639"/>
    </source>
</evidence>
<dbReference type="AlphaFoldDB" id="A0A6A6JEV3"/>
<dbReference type="Gene3D" id="1.10.287.1170">
    <property type="entry name" value="glycoside hydrolase family 81 endo-[beta] glucanase"/>
    <property type="match status" value="1"/>
</dbReference>
<evidence type="ECO:0000256" key="3">
    <source>
        <dbReference type="ARBA" id="ARBA00012780"/>
    </source>
</evidence>
<dbReference type="FunFam" id="2.70.98.30:FF:000006">
    <property type="entry name" value="Endo-1,3-beta-glucanase Engl1"/>
    <property type="match status" value="1"/>
</dbReference>
<feature type="compositionally biased region" description="Acidic residues" evidence="9">
    <location>
        <begin position="976"/>
        <end position="986"/>
    </location>
</feature>
<feature type="region of interest" description="Disordered" evidence="9">
    <location>
        <begin position="829"/>
        <end position="986"/>
    </location>
</feature>
<dbReference type="Proteomes" id="UP000800097">
    <property type="component" value="Unassembled WGS sequence"/>
</dbReference>
<comment type="similarity">
    <text evidence="2">Belongs to the glycosyl hydrolase 81 family.</text>
</comment>
<proteinExistence type="inferred from homology"/>
<feature type="chain" id="PRO_5025555143" description="glucan endo-1,3-beta-D-glucosidase" evidence="10">
    <location>
        <begin position="19"/>
        <end position="986"/>
    </location>
</feature>
<keyword evidence="8" id="KW-0624">Polysaccharide degradation</keyword>
<reference evidence="13" key="1">
    <citation type="journal article" date="2020" name="Stud. Mycol.">
        <title>101 Dothideomycetes genomes: a test case for predicting lifestyles and emergence of pathogens.</title>
        <authorList>
            <person name="Haridas S."/>
            <person name="Albert R."/>
            <person name="Binder M."/>
            <person name="Bloem J."/>
            <person name="Labutti K."/>
            <person name="Salamov A."/>
            <person name="Andreopoulos B."/>
            <person name="Baker S."/>
            <person name="Barry K."/>
            <person name="Bills G."/>
            <person name="Bluhm B."/>
            <person name="Cannon C."/>
            <person name="Castanera R."/>
            <person name="Culley D."/>
            <person name="Daum C."/>
            <person name="Ezra D."/>
            <person name="Gonzalez J."/>
            <person name="Henrissat B."/>
            <person name="Kuo A."/>
            <person name="Liang C."/>
            <person name="Lipzen A."/>
            <person name="Lutzoni F."/>
            <person name="Magnuson J."/>
            <person name="Mondo S."/>
            <person name="Nolan M."/>
            <person name="Ohm R."/>
            <person name="Pangilinan J."/>
            <person name="Park H.-J."/>
            <person name="Ramirez L."/>
            <person name="Alfaro M."/>
            <person name="Sun H."/>
            <person name="Tritt A."/>
            <person name="Yoshinaga Y."/>
            <person name="Zwiers L.-H."/>
            <person name="Turgeon B."/>
            <person name="Goodwin S."/>
            <person name="Spatafora J."/>
            <person name="Crous P."/>
            <person name="Grigoriev I."/>
        </authorList>
    </citation>
    <scope>NUCLEOTIDE SEQUENCE</scope>
    <source>
        <strain evidence="13">CBS 379.55</strain>
    </source>
</reference>
<keyword evidence="10" id="KW-0732">Signal</keyword>
<dbReference type="OrthoDB" id="4473401at2759"/>
<dbReference type="RefSeq" id="XP_033652376.1">
    <property type="nucleotide sequence ID" value="XM_033803203.1"/>
</dbReference>
<dbReference type="GeneID" id="54556378"/>
<sequence>MAKLALLLTLLCATLLNGLPTPQKKRGTEELENRAIHISTNVEITTSYVSLPETLQSASITDSATLTGSIVTGLPPGVTRDPLGPSATVEPTGTLTPIESTLDPGPTAPALQAAHNIFVPMATDAPPSQIPTRSDHMVSKLGIHDQDVPIQTNKFYANFMLGNQNNAVWTHPYSLRWTQGRGGRYGMAVAHVEREHFAWGEGDVPRFFAAPVGLQHIVFNAAELGNDTTLFTQDLTAFSVWARLAPSPGADAILSFPLVQGMGFVTGIYTGATPILNSGTFFRTLEYVSLIDDITTKYKITLNDNTEWLLYATSFASRGVPPFDLLDEETIQGPPDFYGMIQVAKNPAKEAGEAVYDSAAGAYAVNATITGTVSESTGSYTLSWGKDGVAGRDLLMFALPHHIESFDPTTQSALTNISLMTTTKGLARAVHANAITMLEPNLPTTMGFAPWTPGSSSAEGDTGTSHTVLAENVIQAVNPVAALELGVDFNSQTRLDSMYYSGKALAKFANILYALQDMAHNTQLAAAGLIKLKDAFNVFVNNTQPFPLVYDDVWKGVVSSGSYATGDSGVDFGNTLYNDHHFHYGYFVYAAAVIGYLDPSWLREGTNRAWVDMLVRDFANPSTQDPFFPFQRSFDWFHGHSWAKGLFDSADGKDQESTSEDTYASYALKMWGLISGDANLEARANLMLAVQARALRNYFLLEDANTVQPKQFLPNKVTGILFENKVDHTTYFGANDEFVQGIHMLPLNPSLAYTRRKEFVREEWDRYFSDGRAEKVEGGWRGVLMGNLALLDPKRAWEYFSKEVQDAKGLDGGASLTWYLAFSGALAGGPGSPVEGASAEEVVEGQGQVHGQTETQTQTQDLVDEDGQDEYGNAAEDSPEDIGEDAQQIDERGDPSEWADSVSYPGEEEETYPHPALPGGIHDGYEGNEYEDDYEGGEDEGIEERDYEYQDDEEHECDYDDQEEETDVQLDQLGVENEDEDAQGWY</sequence>
<evidence type="ECO:0000256" key="10">
    <source>
        <dbReference type="SAM" id="SignalP"/>
    </source>
</evidence>
<dbReference type="InterPro" id="IPR005200">
    <property type="entry name" value="Endo-beta-glucanase"/>
</dbReference>
<dbReference type="Gene3D" id="2.70.98.30">
    <property type="entry name" value="Golgi alpha-mannosidase II, domain 4"/>
    <property type="match status" value="1"/>
</dbReference>
<dbReference type="PANTHER" id="PTHR31983:SF0">
    <property type="entry name" value="GLUCAN ENDO-1,3-BETA-D-GLUCOSIDASE 2"/>
    <property type="match status" value="1"/>
</dbReference>
<dbReference type="PANTHER" id="PTHR31983">
    <property type="entry name" value="ENDO-1,3(4)-BETA-GLUCANASE 1"/>
    <property type="match status" value="1"/>
</dbReference>
<evidence type="ECO:0000313" key="14">
    <source>
        <dbReference type="Proteomes" id="UP000800097"/>
    </source>
</evidence>
<evidence type="ECO:0000256" key="8">
    <source>
        <dbReference type="ARBA" id="ARBA00023326"/>
    </source>
</evidence>
<evidence type="ECO:0000256" key="4">
    <source>
        <dbReference type="ARBA" id="ARBA00022801"/>
    </source>
</evidence>
<keyword evidence="4" id="KW-0378">Hydrolase</keyword>
<accession>A0A6A6JEV3</accession>
<evidence type="ECO:0000256" key="2">
    <source>
        <dbReference type="ARBA" id="ARBA00010730"/>
    </source>
</evidence>
<dbReference type="Pfam" id="PF03639">
    <property type="entry name" value="Glyco_hydro_81"/>
    <property type="match status" value="1"/>
</dbReference>
<comment type="catalytic activity">
    <reaction evidence="1">
        <text>Hydrolysis of (1-&gt;3)-beta-D-glucosidic linkages in (1-&gt;3)-beta-D-glucans.</text>
        <dbReference type="EC" id="3.2.1.39"/>
    </reaction>
</comment>
<dbReference type="GO" id="GO:0000272">
    <property type="term" value="P:polysaccharide catabolic process"/>
    <property type="evidence" value="ECO:0007669"/>
    <property type="project" value="UniProtKB-KW"/>
</dbReference>
<dbReference type="PROSITE" id="PS52008">
    <property type="entry name" value="GH81"/>
    <property type="match status" value="1"/>
</dbReference>
<evidence type="ECO:0000256" key="1">
    <source>
        <dbReference type="ARBA" id="ARBA00000382"/>
    </source>
</evidence>
<gene>
    <name evidence="13" type="ORF">EI97DRAFT_90748</name>
</gene>
<dbReference type="GO" id="GO:0009986">
    <property type="term" value="C:cell surface"/>
    <property type="evidence" value="ECO:0007669"/>
    <property type="project" value="TreeGrafter"/>
</dbReference>
<dbReference type="GO" id="GO:0071555">
    <property type="term" value="P:cell wall organization"/>
    <property type="evidence" value="ECO:0007669"/>
    <property type="project" value="UniProtKB-KW"/>
</dbReference>
<evidence type="ECO:0000259" key="12">
    <source>
        <dbReference type="Pfam" id="PF17652"/>
    </source>
</evidence>
<dbReference type="InterPro" id="IPR040451">
    <property type="entry name" value="GH81_N"/>
</dbReference>
<dbReference type="EC" id="3.2.1.39" evidence="3"/>
<dbReference type="GO" id="GO:0052861">
    <property type="term" value="F:endo-1,3(4)-beta-glucanase activity"/>
    <property type="evidence" value="ECO:0007669"/>
    <property type="project" value="InterPro"/>
</dbReference>
<evidence type="ECO:0000313" key="13">
    <source>
        <dbReference type="EMBL" id="KAF2274837.1"/>
    </source>
</evidence>
<evidence type="ECO:0000256" key="5">
    <source>
        <dbReference type="ARBA" id="ARBA00023277"/>
    </source>
</evidence>
<feature type="domain" description="Glycosyl hydrolase family 81 C-terminal" evidence="12">
    <location>
        <begin position="470"/>
        <end position="820"/>
    </location>
</feature>
<dbReference type="EMBL" id="ML986500">
    <property type="protein sequence ID" value="KAF2274837.1"/>
    <property type="molecule type" value="Genomic_DNA"/>
</dbReference>
<evidence type="ECO:0000256" key="9">
    <source>
        <dbReference type="SAM" id="MobiDB-lite"/>
    </source>
</evidence>
<feature type="compositionally biased region" description="Polar residues" evidence="9">
    <location>
        <begin position="849"/>
        <end position="861"/>
    </location>
</feature>
<keyword evidence="14" id="KW-1185">Reference proteome</keyword>
<keyword evidence="5" id="KW-0119">Carbohydrate metabolism</keyword>
<protein>
    <recommendedName>
        <fullName evidence="3">glucan endo-1,3-beta-D-glucosidase</fullName>
        <ecNumber evidence="3">3.2.1.39</ecNumber>
    </recommendedName>
</protein>
<feature type="compositionally biased region" description="Acidic residues" evidence="9">
    <location>
        <begin position="877"/>
        <end position="888"/>
    </location>
</feature>
<feature type="domain" description="Glycosyl hydrolase family 81 N-terminal" evidence="11">
    <location>
        <begin position="136"/>
        <end position="453"/>
    </location>
</feature>
<feature type="compositionally biased region" description="Acidic residues" evidence="9">
    <location>
        <begin position="926"/>
        <end position="968"/>
    </location>
</feature>
<dbReference type="Pfam" id="PF17652">
    <property type="entry name" value="Glyco_hydro81C"/>
    <property type="match status" value="1"/>
</dbReference>